<reference evidence="2" key="1">
    <citation type="submission" date="2021-06" db="EMBL/GenBank/DDBJ databases">
        <authorList>
            <person name="Criscuolo A."/>
        </authorList>
    </citation>
    <scope>NUCLEOTIDE SEQUENCE</scope>
    <source>
        <strain evidence="2">CIP111600</strain>
    </source>
</reference>
<organism evidence="2 3">
    <name type="scientific">Paenibacillus solanacearum</name>
    <dbReference type="NCBI Taxonomy" id="2048548"/>
    <lineage>
        <taxon>Bacteria</taxon>
        <taxon>Bacillati</taxon>
        <taxon>Bacillota</taxon>
        <taxon>Bacilli</taxon>
        <taxon>Bacillales</taxon>
        <taxon>Paenibacillaceae</taxon>
        <taxon>Paenibacillus</taxon>
    </lineage>
</organism>
<protein>
    <submittedName>
        <fullName evidence="2">Uncharacterized protein</fullName>
    </submittedName>
</protein>
<dbReference type="PROSITE" id="PS51257">
    <property type="entry name" value="PROKAR_LIPOPROTEIN"/>
    <property type="match status" value="1"/>
</dbReference>
<dbReference type="Proteomes" id="UP000693672">
    <property type="component" value="Unassembled WGS sequence"/>
</dbReference>
<keyword evidence="1" id="KW-0732">Signal</keyword>
<feature type="chain" id="PRO_5037379235" evidence="1">
    <location>
        <begin position="34"/>
        <end position="305"/>
    </location>
</feature>
<evidence type="ECO:0000256" key="1">
    <source>
        <dbReference type="SAM" id="SignalP"/>
    </source>
</evidence>
<gene>
    <name evidence="2" type="ORF">PAESOLCIP111_00350</name>
</gene>
<dbReference type="AlphaFoldDB" id="A0A916JSX4"/>
<sequence length="305" mass="33838">MPRKGKIRLTNALPRRAVALLTALTLLAMFACSKQPIEQPAGSVVSPLGQRITQPIKAVYRPDLFPQQTTVPFTESMVQPLESGVPSADAKLVFSFPLPNSEASIQVYSGADSGSGWTGYAAGKHSKWKLGSLSGIPREEAGQIAALNFLTGDRSGAVLNFPFGDIGARKGIAVYDRTADTWKIVDFQGHEAVEMDIDKDGTPEWVGNQTRWVPPALEIHQWSAEKGHFESAVLQWEPDLFPGPVRNTPSYSSLFEENGVRFIEIGDDEAYAFFTYEQGMLKQYRPDDTRSRVLEMRQVRRYGER</sequence>
<keyword evidence="3" id="KW-1185">Reference proteome</keyword>
<feature type="signal peptide" evidence="1">
    <location>
        <begin position="1"/>
        <end position="33"/>
    </location>
</feature>
<name>A0A916JSX4_9BACL</name>
<comment type="caution">
    <text evidence="2">The sequence shown here is derived from an EMBL/GenBank/DDBJ whole genome shotgun (WGS) entry which is preliminary data.</text>
</comment>
<proteinExistence type="predicted"/>
<dbReference type="EMBL" id="CAJVAS010000001">
    <property type="protein sequence ID" value="CAG7599911.1"/>
    <property type="molecule type" value="Genomic_DNA"/>
</dbReference>
<evidence type="ECO:0000313" key="2">
    <source>
        <dbReference type="EMBL" id="CAG7599911.1"/>
    </source>
</evidence>
<evidence type="ECO:0000313" key="3">
    <source>
        <dbReference type="Proteomes" id="UP000693672"/>
    </source>
</evidence>
<accession>A0A916JSX4</accession>